<organism evidence="2 3">
    <name type="scientific">Talaromyces islandicus</name>
    <name type="common">Penicillium islandicum</name>
    <dbReference type="NCBI Taxonomy" id="28573"/>
    <lineage>
        <taxon>Eukaryota</taxon>
        <taxon>Fungi</taxon>
        <taxon>Dikarya</taxon>
        <taxon>Ascomycota</taxon>
        <taxon>Pezizomycotina</taxon>
        <taxon>Eurotiomycetes</taxon>
        <taxon>Eurotiomycetidae</taxon>
        <taxon>Eurotiales</taxon>
        <taxon>Trichocomaceae</taxon>
        <taxon>Talaromyces</taxon>
        <taxon>Talaromyces sect. Islandici</taxon>
    </lineage>
</organism>
<evidence type="ECO:0000256" key="1">
    <source>
        <dbReference type="SAM" id="MobiDB-lite"/>
    </source>
</evidence>
<dbReference type="Proteomes" id="UP000054383">
    <property type="component" value="Unassembled WGS sequence"/>
</dbReference>
<dbReference type="STRING" id="28573.A0A0U1LJS1"/>
<reference evidence="2 3" key="1">
    <citation type="submission" date="2015-04" db="EMBL/GenBank/DDBJ databases">
        <authorList>
            <person name="Syromyatnikov M.Y."/>
            <person name="Popov V.N."/>
        </authorList>
    </citation>
    <scope>NUCLEOTIDE SEQUENCE [LARGE SCALE GENOMIC DNA]</scope>
    <source>
        <strain evidence="2">WF-38-12</strain>
    </source>
</reference>
<evidence type="ECO:0000313" key="2">
    <source>
        <dbReference type="EMBL" id="CRG83022.1"/>
    </source>
</evidence>
<dbReference type="OMA" id="RACAPQD"/>
<gene>
    <name evidence="2" type="ORF">PISL3812_00370</name>
</gene>
<sequence>MIKPAITTVKNTTRHPSNGLNDSSGWTRLERLVPAGLISAMDMDMDISLFCRVSTMAALSTTKVLPFDSVMNIETMTNIFPEVDPINVPRTIQLRSEQDCSEAFHLLLAILHNAELGYYIRHIDILRDTSFHGHFKPTPVQRFISEEDRMLLRQAIRNCGWYDMDEEMVLNMLLQKNFDPDFSNGLQPVRGGRHTRGSHIIQALAVLLISVSPNLESIKLRPIGRYMKEGFSHLPLEQFLVGASNAIHDKNNPLKNLLKNLRRIDLLHTDDVLARDPILFNPYDLFYHMSLFDQLPSIEQICVGGMEIDEDGQEDLPPLSSNIQRIDLLHSVLPTMFLCSVIASSKRLQHFSHSVGGRATIDEGNWHMGFPAILRALLVHRESLECLDLDTDCDYSSTLDDEEFEEYLSSKPDDNDYPDSDINIDERDETQDDDDRRAFANQRSVVKLIFHQSGTLRNFTALRQLNIGVKCLFGMALGISAQHSVNTKLADLLPPHLERLCIRGYIPGNNQFYDTHIQDLFQKFVAGQLPGLTEVIGVQEFIPNSETVHMDDIDKHPELVWIDERDAII</sequence>
<feature type="compositionally biased region" description="Polar residues" evidence="1">
    <location>
        <begin position="8"/>
        <end position="21"/>
    </location>
</feature>
<name>A0A0U1LJS1_TALIS</name>
<dbReference type="EMBL" id="CVMT01000001">
    <property type="protein sequence ID" value="CRG83022.1"/>
    <property type="molecule type" value="Genomic_DNA"/>
</dbReference>
<protein>
    <submittedName>
        <fullName evidence="2">Uncharacterized protein</fullName>
    </submittedName>
</protein>
<proteinExistence type="predicted"/>
<feature type="compositionally biased region" description="Acidic residues" evidence="1">
    <location>
        <begin position="415"/>
        <end position="433"/>
    </location>
</feature>
<evidence type="ECO:0000313" key="3">
    <source>
        <dbReference type="Proteomes" id="UP000054383"/>
    </source>
</evidence>
<feature type="region of interest" description="Disordered" evidence="1">
    <location>
        <begin position="1"/>
        <end position="21"/>
    </location>
</feature>
<accession>A0A0U1LJS1</accession>
<feature type="region of interest" description="Disordered" evidence="1">
    <location>
        <begin position="407"/>
        <end position="436"/>
    </location>
</feature>
<dbReference type="OrthoDB" id="3437411at2759"/>
<keyword evidence="3" id="KW-1185">Reference proteome</keyword>
<dbReference type="AlphaFoldDB" id="A0A0U1LJS1"/>